<feature type="domain" description="EamA" evidence="7">
    <location>
        <begin position="4"/>
        <end position="137"/>
    </location>
</feature>
<keyword evidence="9" id="KW-1185">Reference proteome</keyword>
<dbReference type="Pfam" id="PF00892">
    <property type="entry name" value="EamA"/>
    <property type="match status" value="2"/>
</dbReference>
<comment type="caution">
    <text evidence="8">The sequence shown here is derived from an EMBL/GenBank/DDBJ whole genome shotgun (WGS) entry which is preliminary data.</text>
</comment>
<evidence type="ECO:0000313" key="9">
    <source>
        <dbReference type="Proteomes" id="UP000584824"/>
    </source>
</evidence>
<dbReference type="PANTHER" id="PTHR32322:SF18">
    <property type="entry name" value="S-ADENOSYLMETHIONINE_S-ADENOSYLHOMOCYSTEINE TRANSPORTER"/>
    <property type="match status" value="1"/>
</dbReference>
<comment type="subcellular location">
    <subcellularLocation>
        <location evidence="1">Cell membrane</location>
        <topology evidence="1">Multi-pass membrane protein</topology>
    </subcellularLocation>
</comment>
<evidence type="ECO:0000256" key="1">
    <source>
        <dbReference type="ARBA" id="ARBA00004651"/>
    </source>
</evidence>
<dbReference type="AlphaFoldDB" id="A0A7W6JYR4"/>
<feature type="transmembrane region" description="Helical" evidence="6">
    <location>
        <begin position="153"/>
        <end position="171"/>
    </location>
</feature>
<evidence type="ECO:0000259" key="7">
    <source>
        <dbReference type="Pfam" id="PF00892"/>
    </source>
</evidence>
<evidence type="ECO:0000256" key="4">
    <source>
        <dbReference type="ARBA" id="ARBA00022989"/>
    </source>
</evidence>
<dbReference type="InterPro" id="IPR000620">
    <property type="entry name" value="EamA_dom"/>
</dbReference>
<name>A0A7W6JYR4_9HYPH</name>
<evidence type="ECO:0000256" key="2">
    <source>
        <dbReference type="ARBA" id="ARBA00022475"/>
    </source>
</evidence>
<accession>A0A7W6JYR4</accession>
<feature type="transmembrane region" description="Helical" evidence="6">
    <location>
        <begin position="215"/>
        <end position="234"/>
    </location>
</feature>
<proteinExistence type="predicted"/>
<dbReference type="Proteomes" id="UP000584824">
    <property type="component" value="Unassembled WGS sequence"/>
</dbReference>
<reference evidence="8 9" key="1">
    <citation type="submission" date="2020-08" db="EMBL/GenBank/DDBJ databases">
        <title>Genomic Encyclopedia of Type Strains, Phase IV (KMG-IV): sequencing the most valuable type-strain genomes for metagenomic binning, comparative biology and taxonomic classification.</title>
        <authorList>
            <person name="Goeker M."/>
        </authorList>
    </citation>
    <scope>NUCLEOTIDE SEQUENCE [LARGE SCALE GENOMIC DNA]</scope>
    <source>
        <strain evidence="8 9">DSM 26385</strain>
    </source>
</reference>
<evidence type="ECO:0000256" key="5">
    <source>
        <dbReference type="ARBA" id="ARBA00023136"/>
    </source>
</evidence>
<evidence type="ECO:0000313" key="8">
    <source>
        <dbReference type="EMBL" id="MBB4101981.1"/>
    </source>
</evidence>
<feature type="transmembrane region" description="Helical" evidence="6">
    <location>
        <begin position="246"/>
        <end position="265"/>
    </location>
</feature>
<keyword evidence="3 6" id="KW-0812">Transmembrane</keyword>
<feature type="transmembrane region" description="Helical" evidence="6">
    <location>
        <begin position="124"/>
        <end position="147"/>
    </location>
</feature>
<dbReference type="InterPro" id="IPR037185">
    <property type="entry name" value="EmrE-like"/>
</dbReference>
<dbReference type="RefSeq" id="WP_183789081.1">
    <property type="nucleotide sequence ID" value="NZ_JACIDU010000002.1"/>
</dbReference>
<gene>
    <name evidence="8" type="ORF">GGQ66_000509</name>
</gene>
<organism evidence="8 9">
    <name type="scientific">Allorhizobium borbori</name>
    <dbReference type="NCBI Taxonomy" id="485907"/>
    <lineage>
        <taxon>Bacteria</taxon>
        <taxon>Pseudomonadati</taxon>
        <taxon>Pseudomonadota</taxon>
        <taxon>Alphaproteobacteria</taxon>
        <taxon>Hyphomicrobiales</taxon>
        <taxon>Rhizobiaceae</taxon>
        <taxon>Rhizobium/Agrobacterium group</taxon>
        <taxon>Allorhizobium</taxon>
    </lineage>
</organism>
<keyword evidence="5 6" id="KW-0472">Membrane</keyword>
<dbReference type="InterPro" id="IPR050638">
    <property type="entry name" value="AA-Vitamin_Transporters"/>
</dbReference>
<keyword evidence="2" id="KW-1003">Cell membrane</keyword>
<dbReference type="GO" id="GO:0005886">
    <property type="term" value="C:plasma membrane"/>
    <property type="evidence" value="ECO:0007669"/>
    <property type="project" value="UniProtKB-SubCell"/>
</dbReference>
<feature type="transmembrane region" description="Helical" evidence="6">
    <location>
        <begin position="183"/>
        <end position="203"/>
    </location>
</feature>
<protein>
    <submittedName>
        <fullName evidence="8">Drug/metabolite transporter (DMT)-like permease</fullName>
    </submittedName>
</protein>
<evidence type="ECO:0000256" key="6">
    <source>
        <dbReference type="SAM" id="Phobius"/>
    </source>
</evidence>
<feature type="transmembrane region" description="Helical" evidence="6">
    <location>
        <begin position="100"/>
        <end position="117"/>
    </location>
</feature>
<feature type="transmembrane region" description="Helical" evidence="6">
    <location>
        <begin position="38"/>
        <end position="55"/>
    </location>
</feature>
<feature type="transmembrane region" description="Helical" evidence="6">
    <location>
        <begin position="67"/>
        <end position="88"/>
    </location>
</feature>
<dbReference type="PANTHER" id="PTHR32322">
    <property type="entry name" value="INNER MEMBRANE TRANSPORTER"/>
    <property type="match status" value="1"/>
</dbReference>
<feature type="transmembrane region" description="Helical" evidence="6">
    <location>
        <begin position="271"/>
        <end position="287"/>
    </location>
</feature>
<keyword evidence="4 6" id="KW-1133">Transmembrane helix</keyword>
<sequence>MSRKAYFFLVVATLLWAGNTIAGKLAVGHISPMVLNVSRWVLAFALIVAVSVPQLKRDWPLMRRNWMLLIAYGAFGYSLFNGLLYTALTLTSGVNGAIEQAIIPMLIFIINYAFFGVRASVAQLLGFVLTIAGIAVTASHGNLAALLELDVNLGDLLVIAAAAVYAIYTIGLRWKPAIGWQSLMAASAFGAIVGAVPMLFWELSREAAILPDTRGWMIVLYAGLLPSLISQIFWVKGVEVIGANRAGLFINLIPVFGTILSVAFLGEALSGFHVVALILVTAGIAIAEKGKPRT</sequence>
<feature type="domain" description="EamA" evidence="7">
    <location>
        <begin position="153"/>
        <end position="286"/>
    </location>
</feature>
<dbReference type="EMBL" id="JACIDU010000002">
    <property type="protein sequence ID" value="MBB4101981.1"/>
    <property type="molecule type" value="Genomic_DNA"/>
</dbReference>
<evidence type="ECO:0000256" key="3">
    <source>
        <dbReference type="ARBA" id="ARBA00022692"/>
    </source>
</evidence>
<dbReference type="SUPFAM" id="SSF103481">
    <property type="entry name" value="Multidrug resistance efflux transporter EmrE"/>
    <property type="match status" value="2"/>
</dbReference>